<evidence type="ECO:0000313" key="3">
    <source>
        <dbReference type="Proteomes" id="UP001303115"/>
    </source>
</evidence>
<proteinExistence type="predicted"/>
<feature type="region of interest" description="Disordered" evidence="1">
    <location>
        <begin position="170"/>
        <end position="246"/>
    </location>
</feature>
<dbReference type="EMBL" id="MU854331">
    <property type="protein sequence ID" value="KAK4043128.1"/>
    <property type="molecule type" value="Genomic_DNA"/>
</dbReference>
<dbReference type="AlphaFoldDB" id="A0AAN6PL94"/>
<sequence length="528" mass="58325">MTALQSTSTTRRPILRIDLASISIDDRPNAYKKPQLVLKPQLELAPRRPYTGSRPRMPLWRHFLMVHVKDKADEIVKLDLDTFAPSSADSSAIPRPSVACLFSSCSLLFRHSTGTESLFSTLNITFQKTSDLDTVLRELGTLNINIESDQAGREHGLISGPATFGSWAPPWQNSAPMYRPSSNPRQLNDSSPPLATGPSSHGRPPSYLDSHAYGSLLQRPPSQPIGPPANLQPGQRPWSPAFVPSRPATTLGVPGILGEGIYKVSKIGSTTASRPRVRRTSTLLEQQGPRMYTVSKHFDKTLSKADILDATRGRYLGRGLSSGLQGEPSPYLTRSPSLSTPGTESQGKPGHEQRPRQPLARMSSVLEGVPVNTQHQPRLRRLRTVDDTPDSRQPVGFTDTERQSFLSSVAEEKSRYGFSQPEPASRSIDEAFLFSSSPTLLERPTRHEAEDDWLLPASQIQHQGMCEASRVWDDLMERAGKEVASAEPSRELSEVLSRFEGEFARRWDGVVAATAQNMTEVRVGRYAF</sequence>
<comment type="caution">
    <text evidence="2">The sequence shown here is derived from an EMBL/GenBank/DDBJ whole genome shotgun (WGS) entry which is preliminary data.</text>
</comment>
<dbReference type="Proteomes" id="UP001303115">
    <property type="component" value="Unassembled WGS sequence"/>
</dbReference>
<evidence type="ECO:0000256" key="1">
    <source>
        <dbReference type="SAM" id="MobiDB-lite"/>
    </source>
</evidence>
<organism evidence="2 3">
    <name type="scientific">Parachaetomium inaequale</name>
    <dbReference type="NCBI Taxonomy" id="2588326"/>
    <lineage>
        <taxon>Eukaryota</taxon>
        <taxon>Fungi</taxon>
        <taxon>Dikarya</taxon>
        <taxon>Ascomycota</taxon>
        <taxon>Pezizomycotina</taxon>
        <taxon>Sordariomycetes</taxon>
        <taxon>Sordariomycetidae</taxon>
        <taxon>Sordariales</taxon>
        <taxon>Chaetomiaceae</taxon>
        <taxon>Parachaetomium</taxon>
    </lineage>
</organism>
<feature type="compositionally biased region" description="Polar residues" evidence="1">
    <location>
        <begin position="171"/>
        <end position="199"/>
    </location>
</feature>
<protein>
    <submittedName>
        <fullName evidence="2">Uncharacterized protein</fullName>
    </submittedName>
</protein>
<reference evidence="3" key="1">
    <citation type="journal article" date="2023" name="Mol. Phylogenet. Evol.">
        <title>Genome-scale phylogeny and comparative genomics of the fungal order Sordariales.</title>
        <authorList>
            <person name="Hensen N."/>
            <person name="Bonometti L."/>
            <person name="Westerberg I."/>
            <person name="Brannstrom I.O."/>
            <person name="Guillou S."/>
            <person name="Cros-Aarteil S."/>
            <person name="Calhoun S."/>
            <person name="Haridas S."/>
            <person name="Kuo A."/>
            <person name="Mondo S."/>
            <person name="Pangilinan J."/>
            <person name="Riley R."/>
            <person name="LaButti K."/>
            <person name="Andreopoulos B."/>
            <person name="Lipzen A."/>
            <person name="Chen C."/>
            <person name="Yan M."/>
            <person name="Daum C."/>
            <person name="Ng V."/>
            <person name="Clum A."/>
            <person name="Steindorff A."/>
            <person name="Ohm R.A."/>
            <person name="Martin F."/>
            <person name="Silar P."/>
            <person name="Natvig D.O."/>
            <person name="Lalanne C."/>
            <person name="Gautier V."/>
            <person name="Ament-Velasquez S.L."/>
            <person name="Kruys A."/>
            <person name="Hutchinson M.I."/>
            <person name="Powell A.J."/>
            <person name="Barry K."/>
            <person name="Miller A.N."/>
            <person name="Grigoriev I.V."/>
            <person name="Debuchy R."/>
            <person name="Gladieux P."/>
            <person name="Hiltunen Thoren M."/>
            <person name="Johannesson H."/>
        </authorList>
    </citation>
    <scope>NUCLEOTIDE SEQUENCE [LARGE SCALE GENOMIC DNA]</scope>
    <source>
        <strain evidence="3">CBS 284.82</strain>
    </source>
</reference>
<name>A0AAN6PL94_9PEZI</name>
<evidence type="ECO:0000313" key="2">
    <source>
        <dbReference type="EMBL" id="KAK4043128.1"/>
    </source>
</evidence>
<keyword evidence="3" id="KW-1185">Reference proteome</keyword>
<gene>
    <name evidence="2" type="ORF">C8A01DRAFT_13289</name>
</gene>
<feature type="compositionally biased region" description="Polar residues" evidence="1">
    <location>
        <begin position="332"/>
        <end position="346"/>
    </location>
</feature>
<feature type="region of interest" description="Disordered" evidence="1">
    <location>
        <begin position="319"/>
        <end position="402"/>
    </location>
</feature>
<accession>A0AAN6PL94</accession>